<keyword evidence="6" id="KW-0812">Transmembrane</keyword>
<name>A0A7Y0EZM3_9BIFI</name>
<dbReference type="NCBIfam" id="TIGR04226">
    <property type="entry name" value="RrgB_K2N_iso_D2"/>
    <property type="match status" value="1"/>
</dbReference>
<feature type="domain" description="SpaA-like prealbumin fold" evidence="9">
    <location>
        <begin position="395"/>
        <end position="497"/>
    </location>
</feature>
<feature type="region of interest" description="Disordered" evidence="5">
    <location>
        <begin position="355"/>
        <end position="374"/>
    </location>
</feature>
<dbReference type="InterPro" id="IPR013783">
    <property type="entry name" value="Ig-like_fold"/>
</dbReference>
<dbReference type="NCBIfam" id="TIGR01167">
    <property type="entry name" value="LPXTG_anchor"/>
    <property type="match status" value="1"/>
</dbReference>
<feature type="domain" description="Gram-positive cocci surface proteins LPxTG" evidence="8">
    <location>
        <begin position="547"/>
        <end position="586"/>
    </location>
</feature>
<proteinExistence type="predicted"/>
<evidence type="ECO:0000256" key="3">
    <source>
        <dbReference type="ARBA" id="ARBA00022729"/>
    </source>
</evidence>
<dbReference type="InterPro" id="IPR026466">
    <property type="entry name" value="Fim_isopep_form_D2_dom"/>
</dbReference>
<dbReference type="InterPro" id="IPR041033">
    <property type="entry name" value="SpaA_PFL_dom_1"/>
</dbReference>
<keyword evidence="3 7" id="KW-0732">Signal</keyword>
<dbReference type="InterPro" id="IPR019931">
    <property type="entry name" value="LPXTG_anchor"/>
</dbReference>
<keyword evidence="2" id="KW-0964">Secreted</keyword>
<evidence type="ECO:0000259" key="8">
    <source>
        <dbReference type="Pfam" id="PF00746"/>
    </source>
</evidence>
<dbReference type="AlphaFoldDB" id="A0A7Y0EZM3"/>
<evidence type="ECO:0000256" key="4">
    <source>
        <dbReference type="ARBA" id="ARBA00023088"/>
    </source>
</evidence>
<keyword evidence="6" id="KW-1133">Transmembrane helix</keyword>
<dbReference type="Pfam" id="PF00746">
    <property type="entry name" value="Gram_pos_anchor"/>
    <property type="match status" value="1"/>
</dbReference>
<gene>
    <name evidence="10" type="ORF">G1C97_1288</name>
</gene>
<evidence type="ECO:0000256" key="6">
    <source>
        <dbReference type="SAM" id="Phobius"/>
    </source>
</evidence>
<dbReference type="EMBL" id="JAAIIG010000004">
    <property type="protein sequence ID" value="NMM98336.1"/>
    <property type="molecule type" value="Genomic_DNA"/>
</dbReference>
<sequence>MKALIKKFAAAIIAVATMFGIAGLGTLTASAAGTDTGTITVNTSTSFAGELKLYQMFTAAVTGTDNDEVTYTLNDAWKPFFTSDDTTTTPGTNYVEYTDTTGAKVTVDQQAVKYINSLTEAQRADFANLAKKWAAANNNVTPDKTSTDATDQQTYTFDSLANGYYIIAPADTQLGQDGKYQALLVNLTDTDHNVSISLKHEFPTVDKTVNNQHATENKIGDKVDYKLTSKVPDMGLYNLGYTFNFSDTLSKGLTLLGSDDNEATKDTFEPVVKILDSKEPDQGQNYKTLKKGVDFNVSVSHTDDDGNPIDGTSIGINMIDFRGKHQNDAGKVITVEYSAKLNTKAVIGKDGNTNEAKVEYSNDPHNTGTGTSIPSEVRTHTFGFTIDKYTGKLYNESSERLGGATFKVYADAAATKALKFDITEAGDGTQKAVAQYAGDDKQNDTNTDTRTDELVTPKYGRIQVGGLKAGTYWFEETKAPAGYNKLVGKIKVVISATYDTDNGAADGGTTNGGTGKLTSWNIVYTDTENKEHTIKGEPPVIPVQNQNTGNHPTLPSTGGIGTALFTVFGVLIVALGTAWYVKSNRKSSKHTA</sequence>
<dbReference type="Proteomes" id="UP000543419">
    <property type="component" value="Unassembled WGS sequence"/>
</dbReference>
<organism evidence="10 11">
    <name type="scientific">Bifidobacterium olomucense</name>
    <dbReference type="NCBI Taxonomy" id="2675324"/>
    <lineage>
        <taxon>Bacteria</taxon>
        <taxon>Bacillati</taxon>
        <taxon>Actinomycetota</taxon>
        <taxon>Actinomycetes</taxon>
        <taxon>Bifidobacteriales</taxon>
        <taxon>Bifidobacteriaceae</taxon>
        <taxon>Bifidobacterium</taxon>
    </lineage>
</organism>
<dbReference type="GO" id="GO:0005975">
    <property type="term" value="P:carbohydrate metabolic process"/>
    <property type="evidence" value="ECO:0007669"/>
    <property type="project" value="UniProtKB-ARBA"/>
</dbReference>
<protein>
    <submittedName>
        <fullName evidence="10">Cell surface protein</fullName>
    </submittedName>
</protein>
<feature type="signal peptide" evidence="7">
    <location>
        <begin position="1"/>
        <end position="31"/>
    </location>
</feature>
<feature type="compositionally biased region" description="Polar residues" evidence="5">
    <location>
        <begin position="363"/>
        <end position="374"/>
    </location>
</feature>
<comment type="caution">
    <text evidence="10">The sequence shown here is derived from an EMBL/GenBank/DDBJ whole genome shotgun (WGS) entry which is preliminary data.</text>
</comment>
<evidence type="ECO:0000313" key="11">
    <source>
        <dbReference type="Proteomes" id="UP000543419"/>
    </source>
</evidence>
<keyword evidence="1" id="KW-0134">Cell wall</keyword>
<reference evidence="10 11" key="1">
    <citation type="submission" date="2020-02" db="EMBL/GenBank/DDBJ databases">
        <title>Characterization of phylogenetic diversity of novel bifidobacterial species isolated in Czech ZOOs.</title>
        <authorList>
            <person name="Lugli G.A."/>
            <person name="Vera N.B."/>
            <person name="Ventura M."/>
        </authorList>
    </citation>
    <scope>NUCLEOTIDE SEQUENCE [LARGE SCALE GENOMIC DNA]</scope>
    <source>
        <strain evidence="10 11">DSM 109959</strain>
    </source>
</reference>
<keyword evidence="4" id="KW-0572">Peptidoglycan-anchor</keyword>
<evidence type="ECO:0000256" key="1">
    <source>
        <dbReference type="ARBA" id="ARBA00022512"/>
    </source>
</evidence>
<evidence type="ECO:0000313" key="10">
    <source>
        <dbReference type="EMBL" id="NMM98336.1"/>
    </source>
</evidence>
<keyword evidence="6" id="KW-0472">Membrane</keyword>
<evidence type="ECO:0000256" key="2">
    <source>
        <dbReference type="ARBA" id="ARBA00022525"/>
    </source>
</evidence>
<evidence type="ECO:0000256" key="5">
    <source>
        <dbReference type="SAM" id="MobiDB-lite"/>
    </source>
</evidence>
<evidence type="ECO:0000256" key="7">
    <source>
        <dbReference type="SAM" id="SignalP"/>
    </source>
</evidence>
<feature type="chain" id="PRO_5030653189" evidence="7">
    <location>
        <begin position="32"/>
        <end position="592"/>
    </location>
</feature>
<dbReference type="Gene3D" id="2.60.40.10">
    <property type="entry name" value="Immunoglobulins"/>
    <property type="match status" value="1"/>
</dbReference>
<evidence type="ECO:0000259" key="9">
    <source>
        <dbReference type="Pfam" id="PF17802"/>
    </source>
</evidence>
<dbReference type="Pfam" id="PF17802">
    <property type="entry name" value="SpaA"/>
    <property type="match status" value="1"/>
</dbReference>
<accession>A0A7Y0EZM3</accession>
<dbReference type="RefSeq" id="WP_169241059.1">
    <property type="nucleotide sequence ID" value="NZ_JAAIIG010000004.1"/>
</dbReference>
<feature type="transmembrane region" description="Helical" evidence="6">
    <location>
        <begin position="560"/>
        <end position="581"/>
    </location>
</feature>
<keyword evidence="11" id="KW-1185">Reference proteome</keyword>
<dbReference type="Gene3D" id="2.60.40.740">
    <property type="match status" value="1"/>
</dbReference>